<protein>
    <submittedName>
        <fullName evidence="1">Uncharacterized protein</fullName>
    </submittedName>
</protein>
<keyword evidence="2" id="KW-1185">Reference proteome</keyword>
<comment type="caution">
    <text evidence="1">The sequence shown here is derived from an EMBL/GenBank/DDBJ whole genome shotgun (WGS) entry which is preliminary data.</text>
</comment>
<evidence type="ECO:0000313" key="2">
    <source>
        <dbReference type="Proteomes" id="UP000186601"/>
    </source>
</evidence>
<accession>A0A2R6PZ52</accession>
<evidence type="ECO:0000313" key="1">
    <source>
        <dbReference type="EMBL" id="PSR99340.1"/>
    </source>
</evidence>
<name>A0A2R6PZ52_9APHY</name>
<reference evidence="1 2" key="1">
    <citation type="submission" date="2018-02" db="EMBL/GenBank/DDBJ databases">
        <title>Genome sequence of the basidiomycete white-rot fungus Phlebia centrifuga.</title>
        <authorList>
            <person name="Granchi Z."/>
            <person name="Peng M."/>
            <person name="de Vries R.P."/>
            <person name="Hilden K."/>
            <person name="Makela M.R."/>
            <person name="Grigoriev I."/>
            <person name="Riley R."/>
        </authorList>
    </citation>
    <scope>NUCLEOTIDE SEQUENCE [LARGE SCALE GENOMIC DNA]</scope>
    <source>
        <strain evidence="1 2">FBCC195</strain>
    </source>
</reference>
<sequence length="104" mass="10734">MSKTAAGNIKGTNSGTISGKFVEDDGTEHLCTGTIDPATIFVASEAVLTYSGFLLGKHTYEGTVGKTAIALTQDNGYTITGNLDDPAASRTTVTGSLSWSTRQA</sequence>
<proteinExistence type="predicted"/>
<dbReference type="EMBL" id="MLYV02000420">
    <property type="protein sequence ID" value="PSR99340.1"/>
    <property type="molecule type" value="Genomic_DNA"/>
</dbReference>
<gene>
    <name evidence="1" type="ORF">PHLCEN_2v4153</name>
</gene>
<dbReference type="Proteomes" id="UP000186601">
    <property type="component" value="Unassembled WGS sequence"/>
</dbReference>
<organism evidence="1 2">
    <name type="scientific">Hermanssonia centrifuga</name>
    <dbReference type="NCBI Taxonomy" id="98765"/>
    <lineage>
        <taxon>Eukaryota</taxon>
        <taxon>Fungi</taxon>
        <taxon>Dikarya</taxon>
        <taxon>Basidiomycota</taxon>
        <taxon>Agaricomycotina</taxon>
        <taxon>Agaricomycetes</taxon>
        <taxon>Polyporales</taxon>
        <taxon>Meruliaceae</taxon>
        <taxon>Hermanssonia</taxon>
    </lineage>
</organism>
<dbReference type="OrthoDB" id="2984728at2759"/>
<dbReference type="AlphaFoldDB" id="A0A2R6PZ52"/>